<comment type="caution">
    <text evidence="1">The sequence shown here is derived from an EMBL/GenBank/DDBJ whole genome shotgun (WGS) entry which is preliminary data.</text>
</comment>
<gene>
    <name evidence="1" type="ORF">GWK16_20835</name>
</gene>
<organism evidence="1 2">
    <name type="scientific">Neoroseomonas marina</name>
    <dbReference type="NCBI Taxonomy" id="1232220"/>
    <lineage>
        <taxon>Bacteria</taxon>
        <taxon>Pseudomonadati</taxon>
        <taxon>Pseudomonadota</taxon>
        <taxon>Alphaproteobacteria</taxon>
        <taxon>Acetobacterales</taxon>
        <taxon>Acetobacteraceae</taxon>
        <taxon>Neoroseomonas</taxon>
    </lineage>
</organism>
<name>A0A848EI91_9PROT</name>
<protein>
    <submittedName>
        <fullName evidence="1">Uncharacterized protein</fullName>
    </submittedName>
</protein>
<dbReference type="AlphaFoldDB" id="A0A848EI91"/>
<reference evidence="1 2" key="1">
    <citation type="submission" date="2020-03" db="EMBL/GenBank/DDBJ databases">
        <authorList>
            <person name="Sun Q."/>
        </authorList>
    </citation>
    <scope>NUCLEOTIDE SEQUENCE [LARGE SCALE GENOMIC DNA]</scope>
    <source>
        <strain evidence="1 2">JC162</strain>
    </source>
</reference>
<sequence length="165" mass="17500">MTDGFFEIGGEVAFDALARALGAALCEICSAPTIAVDAEATDEGAIKAALEEAWHSERPFRFLIRGLNDARPFEVLEPVFFVCHEAGATCRVIVDGPQGRQAAYAKAGGTMLWIAFLLTATGEVRYGPNSTHRALQDGVVPSVSDWVDAAQALGEDLPPVIPARA</sequence>
<dbReference type="EMBL" id="JABBKX010000009">
    <property type="protein sequence ID" value="NMJ43706.1"/>
    <property type="molecule type" value="Genomic_DNA"/>
</dbReference>
<accession>A0A848EI91</accession>
<evidence type="ECO:0000313" key="1">
    <source>
        <dbReference type="EMBL" id="NMJ43706.1"/>
    </source>
</evidence>
<evidence type="ECO:0000313" key="2">
    <source>
        <dbReference type="Proteomes" id="UP000548582"/>
    </source>
</evidence>
<dbReference type="Proteomes" id="UP000548582">
    <property type="component" value="Unassembled WGS sequence"/>
</dbReference>
<dbReference type="RefSeq" id="WP_170055904.1">
    <property type="nucleotide sequence ID" value="NZ_JABBKX010000009.1"/>
</dbReference>
<proteinExistence type="predicted"/>
<keyword evidence="2" id="KW-1185">Reference proteome</keyword>